<dbReference type="NCBIfam" id="TIGR00152">
    <property type="entry name" value="dephospho-CoA kinase"/>
    <property type="match status" value="1"/>
</dbReference>
<comment type="subcellular location">
    <subcellularLocation>
        <location evidence="5">Cytoplasm</location>
    </subcellularLocation>
</comment>
<evidence type="ECO:0000256" key="1">
    <source>
        <dbReference type="ARBA" id="ARBA00009018"/>
    </source>
</evidence>
<protein>
    <recommendedName>
        <fullName evidence="5 6">Dephospho-CoA kinase</fullName>
        <ecNumber evidence="5 6">2.7.1.24</ecNumber>
    </recommendedName>
    <alternativeName>
        <fullName evidence="5">Dephosphocoenzyme A kinase</fullName>
    </alternativeName>
</protein>
<dbReference type="GO" id="GO:0005737">
    <property type="term" value="C:cytoplasm"/>
    <property type="evidence" value="ECO:0007669"/>
    <property type="project" value="UniProtKB-SubCell"/>
</dbReference>
<dbReference type="EC" id="2.7.1.24" evidence="5 6"/>
<dbReference type="GO" id="GO:0005524">
    <property type="term" value="F:ATP binding"/>
    <property type="evidence" value="ECO:0007669"/>
    <property type="project" value="UniProtKB-UniRule"/>
</dbReference>
<organism evidence="7 8">
    <name type="scientific">Ottowia beijingensis</name>
    <dbReference type="NCBI Taxonomy" id="1207057"/>
    <lineage>
        <taxon>Bacteria</taxon>
        <taxon>Pseudomonadati</taxon>
        <taxon>Pseudomonadota</taxon>
        <taxon>Betaproteobacteria</taxon>
        <taxon>Burkholderiales</taxon>
        <taxon>Comamonadaceae</taxon>
        <taxon>Ottowia</taxon>
    </lineage>
</organism>
<evidence type="ECO:0000313" key="7">
    <source>
        <dbReference type="EMBL" id="NZA01418.1"/>
    </source>
</evidence>
<dbReference type="PANTHER" id="PTHR10695:SF46">
    <property type="entry name" value="BIFUNCTIONAL COENZYME A SYNTHASE-RELATED"/>
    <property type="match status" value="1"/>
</dbReference>
<evidence type="ECO:0000256" key="6">
    <source>
        <dbReference type="NCBIfam" id="TIGR00152"/>
    </source>
</evidence>
<comment type="pathway">
    <text evidence="5">Cofactor biosynthesis; coenzyme A biosynthesis; CoA from (R)-pantothenate: step 5/5.</text>
</comment>
<comment type="caution">
    <text evidence="7">The sequence shown here is derived from an EMBL/GenBank/DDBJ whole genome shotgun (WGS) entry which is preliminary data.</text>
</comment>
<dbReference type="Gene3D" id="3.40.50.300">
    <property type="entry name" value="P-loop containing nucleotide triphosphate hydrolases"/>
    <property type="match status" value="1"/>
</dbReference>
<dbReference type="CDD" id="cd02022">
    <property type="entry name" value="DPCK"/>
    <property type="match status" value="1"/>
</dbReference>
<keyword evidence="5 7" id="KW-0418">Kinase</keyword>
<evidence type="ECO:0000256" key="3">
    <source>
        <dbReference type="ARBA" id="ARBA00022840"/>
    </source>
</evidence>
<dbReference type="Proteomes" id="UP000589716">
    <property type="component" value="Unassembled WGS sequence"/>
</dbReference>
<evidence type="ECO:0000313" key="8">
    <source>
        <dbReference type="Proteomes" id="UP000589716"/>
    </source>
</evidence>
<dbReference type="InterPro" id="IPR001977">
    <property type="entry name" value="Depp_CoAkinase"/>
</dbReference>
<dbReference type="GO" id="GO:0004140">
    <property type="term" value="F:dephospho-CoA kinase activity"/>
    <property type="evidence" value="ECO:0007669"/>
    <property type="project" value="UniProtKB-UniRule"/>
</dbReference>
<keyword evidence="3 5" id="KW-0067">ATP-binding</keyword>
<evidence type="ECO:0000256" key="5">
    <source>
        <dbReference type="HAMAP-Rule" id="MF_00376"/>
    </source>
</evidence>
<dbReference type="HAMAP" id="MF_00376">
    <property type="entry name" value="Dephospho_CoA_kinase"/>
    <property type="match status" value="1"/>
</dbReference>
<proteinExistence type="inferred from homology"/>
<dbReference type="RefSeq" id="WP_180549897.1">
    <property type="nucleotide sequence ID" value="NZ_JACCKX010000001.1"/>
</dbReference>
<dbReference type="PROSITE" id="PS51219">
    <property type="entry name" value="DPCK"/>
    <property type="match status" value="1"/>
</dbReference>
<comment type="similarity">
    <text evidence="1 5">Belongs to the CoaE family.</text>
</comment>
<dbReference type="GO" id="GO:0015937">
    <property type="term" value="P:coenzyme A biosynthetic process"/>
    <property type="evidence" value="ECO:0007669"/>
    <property type="project" value="UniProtKB-UniRule"/>
</dbReference>
<comment type="function">
    <text evidence="5">Catalyzes the phosphorylation of the 3'-hydroxyl group of dephosphocoenzyme A to form coenzyme A.</text>
</comment>
<dbReference type="UniPathway" id="UPA00241">
    <property type="reaction ID" value="UER00356"/>
</dbReference>
<gene>
    <name evidence="5" type="primary">coaE</name>
    <name evidence="7" type="ORF">H0I39_05925</name>
</gene>
<feature type="binding site" evidence="5">
    <location>
        <begin position="14"/>
        <end position="19"/>
    </location>
    <ligand>
        <name>ATP</name>
        <dbReference type="ChEBI" id="CHEBI:30616"/>
    </ligand>
</feature>
<sequence length="204" mass="21437">MTSALLIGLTGGIGSGKSTVAGMLAERGAAVIDADAISRATTAPGGAALPAIAQVFGPTLIGADGALDRAAMRQLVFRDASARQRLEAIIHPLVGQETDRQAQQALAAGHPILVFDVPLLVESGARWRGKVDRVWVVDCDPATQIERVMARNQLPREQVEQILAAQSPRAQRLAAADTVLFNGADTTLDTLRQQVQRAAATFGL</sequence>
<dbReference type="SUPFAM" id="SSF52540">
    <property type="entry name" value="P-loop containing nucleoside triphosphate hydrolases"/>
    <property type="match status" value="1"/>
</dbReference>
<evidence type="ECO:0000256" key="4">
    <source>
        <dbReference type="ARBA" id="ARBA00022993"/>
    </source>
</evidence>
<keyword evidence="5" id="KW-0963">Cytoplasm</keyword>
<reference evidence="7 8" key="1">
    <citation type="submission" date="2020-07" db="EMBL/GenBank/DDBJ databases">
        <authorList>
            <person name="Maaloum M."/>
        </authorList>
    </citation>
    <scope>NUCLEOTIDE SEQUENCE [LARGE SCALE GENOMIC DNA]</scope>
    <source>
        <strain evidence="7 8">GCS-AN-3</strain>
    </source>
</reference>
<dbReference type="EMBL" id="JACCKX010000001">
    <property type="protein sequence ID" value="NZA01418.1"/>
    <property type="molecule type" value="Genomic_DNA"/>
</dbReference>
<dbReference type="AlphaFoldDB" id="A0A853IX94"/>
<comment type="catalytic activity">
    <reaction evidence="5">
        <text>3'-dephospho-CoA + ATP = ADP + CoA + H(+)</text>
        <dbReference type="Rhea" id="RHEA:18245"/>
        <dbReference type="ChEBI" id="CHEBI:15378"/>
        <dbReference type="ChEBI" id="CHEBI:30616"/>
        <dbReference type="ChEBI" id="CHEBI:57287"/>
        <dbReference type="ChEBI" id="CHEBI:57328"/>
        <dbReference type="ChEBI" id="CHEBI:456216"/>
        <dbReference type="EC" id="2.7.1.24"/>
    </reaction>
</comment>
<keyword evidence="4 5" id="KW-0173">Coenzyme A biosynthesis</keyword>
<dbReference type="Pfam" id="PF01121">
    <property type="entry name" value="CoaE"/>
    <property type="match status" value="1"/>
</dbReference>
<dbReference type="PANTHER" id="PTHR10695">
    <property type="entry name" value="DEPHOSPHO-COA KINASE-RELATED"/>
    <property type="match status" value="1"/>
</dbReference>
<dbReference type="InterPro" id="IPR027417">
    <property type="entry name" value="P-loop_NTPase"/>
</dbReference>
<accession>A0A853IX94</accession>
<name>A0A853IX94_9BURK</name>
<keyword evidence="8" id="KW-1185">Reference proteome</keyword>
<keyword evidence="2 5" id="KW-0547">Nucleotide-binding</keyword>
<keyword evidence="5 7" id="KW-0808">Transferase</keyword>
<evidence type="ECO:0000256" key="2">
    <source>
        <dbReference type="ARBA" id="ARBA00022741"/>
    </source>
</evidence>